<evidence type="ECO:0000313" key="10">
    <source>
        <dbReference type="EMBL" id="GGQ75787.1"/>
    </source>
</evidence>
<dbReference type="InterPro" id="IPR036318">
    <property type="entry name" value="FAD-bd_PCMH-like_sf"/>
</dbReference>
<feature type="transmembrane region" description="Helical" evidence="8">
    <location>
        <begin position="60"/>
        <end position="81"/>
    </location>
</feature>
<evidence type="ECO:0000256" key="3">
    <source>
        <dbReference type="ARBA" id="ARBA00022692"/>
    </source>
</evidence>
<dbReference type="PANTHER" id="PTHR10801">
    <property type="entry name" value="24-DEHYDROCHOLESTEROL REDUCTASE"/>
    <property type="match status" value="1"/>
</dbReference>
<dbReference type="Proteomes" id="UP000620156">
    <property type="component" value="Unassembled WGS sequence"/>
</dbReference>
<dbReference type="GO" id="GO:0005737">
    <property type="term" value="C:cytoplasm"/>
    <property type="evidence" value="ECO:0007669"/>
    <property type="project" value="TreeGrafter"/>
</dbReference>
<dbReference type="InterPro" id="IPR016166">
    <property type="entry name" value="FAD-bd_PCMH"/>
</dbReference>
<evidence type="ECO:0000256" key="5">
    <source>
        <dbReference type="ARBA" id="ARBA00023002"/>
    </source>
</evidence>
<evidence type="ECO:0000256" key="2">
    <source>
        <dbReference type="ARBA" id="ARBA00012405"/>
    </source>
</evidence>
<dbReference type="Pfam" id="PF01565">
    <property type="entry name" value="FAD_binding_4"/>
    <property type="match status" value="1"/>
</dbReference>
<dbReference type="Gene3D" id="3.30.465.10">
    <property type="match status" value="1"/>
</dbReference>
<evidence type="ECO:0000313" key="11">
    <source>
        <dbReference type="Proteomes" id="UP000620156"/>
    </source>
</evidence>
<dbReference type="InterPro" id="IPR016169">
    <property type="entry name" value="FAD-bd_PCMH_sub2"/>
</dbReference>
<dbReference type="AlphaFoldDB" id="A0A918BLC9"/>
<evidence type="ECO:0000256" key="8">
    <source>
        <dbReference type="SAM" id="Phobius"/>
    </source>
</evidence>
<keyword evidence="6 8" id="KW-0472">Membrane</keyword>
<proteinExistence type="predicted"/>
<reference evidence="10" key="1">
    <citation type="journal article" date="2014" name="Int. J. Syst. Evol. Microbiol.">
        <title>Complete genome sequence of Corynebacterium casei LMG S-19264T (=DSM 44701T), isolated from a smear-ripened cheese.</title>
        <authorList>
            <consortium name="US DOE Joint Genome Institute (JGI-PGF)"/>
            <person name="Walter F."/>
            <person name="Albersmeier A."/>
            <person name="Kalinowski J."/>
            <person name="Ruckert C."/>
        </authorList>
    </citation>
    <scope>NUCLEOTIDE SEQUENCE</scope>
    <source>
        <strain evidence="10">JCM 3131</strain>
    </source>
</reference>
<dbReference type="PANTHER" id="PTHR10801:SF0">
    <property type="entry name" value="DELTA(24)-STEROL REDUCTASE"/>
    <property type="match status" value="1"/>
</dbReference>
<accession>A0A918BLC9</accession>
<dbReference type="GO" id="GO:0008202">
    <property type="term" value="P:steroid metabolic process"/>
    <property type="evidence" value="ECO:0007669"/>
    <property type="project" value="TreeGrafter"/>
</dbReference>
<dbReference type="PROSITE" id="PS51387">
    <property type="entry name" value="FAD_PCMH"/>
    <property type="match status" value="1"/>
</dbReference>
<sequence length="508" mass="54753">MKTPVTDTPDRSVAHDGAAALPPAPPSPAALPAPYAPPAPPAPSAGTRPSGAPRSRHRTLTVPLFLAVTGLLSLVCASYAACRRALRRLTPHEKRVARLGATVRRRAGERAGLLCTGSGAGVRAALRTSSPTCAARPVRLGLDAVLRLDTERRVVRVEPGVTMGRLVRHLARRGWTLPVAPGPDSATVGGLTMGCGVDAASHRYGLFADTVESYDVLLGTGEVVRVSATEHPDLFHALPWSRGSLGFVVAVELRVVPARPWVEVRYHPVAGPEEMCRDLTRLAEAADGPAFVEGFVHGPGEGVVVTAEFADRPRGRRNHVRRWYKPSFRAHARARARTGAVEYVPLGHYHRRHGRGLLGHPRHAVAQEALVPAHHLEDLVRHCRQVFEEADGLWVRPARLTRGATPGLVGPGPEVGAGQRQLFMDVAVLAGAPGRARRGALRDAEDAARRFAAWVNARQGFQAVPHAPSGPARDEHRSMFDCWLYDRVRHAYGAEGVFVDAYDRAASR</sequence>
<protein>
    <recommendedName>
        <fullName evidence="2">Delta(24)-sterol reductase</fullName>
        <ecNumber evidence="2">1.3.1.72</ecNumber>
    </recommendedName>
</protein>
<organism evidence="10 11">
    <name type="scientific">Streptomyces ruber</name>
    <dbReference type="NCBI Taxonomy" id="83378"/>
    <lineage>
        <taxon>Bacteria</taxon>
        <taxon>Bacillati</taxon>
        <taxon>Actinomycetota</taxon>
        <taxon>Actinomycetes</taxon>
        <taxon>Kitasatosporales</taxon>
        <taxon>Streptomycetaceae</taxon>
        <taxon>Streptomyces</taxon>
    </lineage>
</organism>
<comment type="subcellular location">
    <subcellularLocation>
        <location evidence="1">Membrane</location>
        <topology evidence="1">Single-pass membrane protein</topology>
    </subcellularLocation>
</comment>
<feature type="compositionally biased region" description="Pro residues" evidence="7">
    <location>
        <begin position="22"/>
        <end position="43"/>
    </location>
</feature>
<keyword evidence="5" id="KW-0560">Oxidoreductase</keyword>
<gene>
    <name evidence="10" type="ORF">GCM10010145_51840</name>
</gene>
<keyword evidence="11" id="KW-1185">Reference proteome</keyword>
<dbReference type="SUPFAM" id="SSF56176">
    <property type="entry name" value="FAD-binding/transporter-associated domain-like"/>
    <property type="match status" value="1"/>
</dbReference>
<comment type="caution">
    <text evidence="10">The sequence shown here is derived from an EMBL/GenBank/DDBJ whole genome shotgun (WGS) entry which is preliminary data.</text>
</comment>
<dbReference type="GO" id="GO:0050614">
    <property type="term" value="F:Delta24-sterol reductase activity"/>
    <property type="evidence" value="ECO:0007669"/>
    <property type="project" value="UniProtKB-EC"/>
</dbReference>
<dbReference type="EMBL" id="BMQK01000014">
    <property type="protein sequence ID" value="GGQ75787.1"/>
    <property type="molecule type" value="Genomic_DNA"/>
</dbReference>
<dbReference type="InterPro" id="IPR040165">
    <property type="entry name" value="Diminuto-like"/>
</dbReference>
<dbReference type="InterPro" id="IPR006094">
    <property type="entry name" value="Oxid_FAD_bind_N"/>
</dbReference>
<name>A0A918BLC9_9ACTN</name>
<dbReference type="GO" id="GO:0071949">
    <property type="term" value="F:FAD binding"/>
    <property type="evidence" value="ECO:0007669"/>
    <property type="project" value="InterPro"/>
</dbReference>
<evidence type="ECO:0000256" key="1">
    <source>
        <dbReference type="ARBA" id="ARBA00004167"/>
    </source>
</evidence>
<dbReference type="RefSeq" id="WP_189219268.1">
    <property type="nucleotide sequence ID" value="NZ_BMQK01000014.1"/>
</dbReference>
<dbReference type="EC" id="1.3.1.72" evidence="2"/>
<evidence type="ECO:0000256" key="7">
    <source>
        <dbReference type="SAM" id="MobiDB-lite"/>
    </source>
</evidence>
<feature type="domain" description="FAD-binding PCMH-type" evidence="9">
    <location>
        <begin position="81"/>
        <end position="258"/>
    </location>
</feature>
<reference evidence="10" key="2">
    <citation type="submission" date="2020-09" db="EMBL/GenBank/DDBJ databases">
        <authorList>
            <person name="Sun Q."/>
            <person name="Ohkuma M."/>
        </authorList>
    </citation>
    <scope>NUCLEOTIDE SEQUENCE</scope>
    <source>
        <strain evidence="10">JCM 3131</strain>
    </source>
</reference>
<evidence type="ECO:0000259" key="9">
    <source>
        <dbReference type="PROSITE" id="PS51387"/>
    </source>
</evidence>
<feature type="region of interest" description="Disordered" evidence="7">
    <location>
        <begin position="1"/>
        <end position="56"/>
    </location>
</feature>
<dbReference type="GO" id="GO:0016020">
    <property type="term" value="C:membrane"/>
    <property type="evidence" value="ECO:0007669"/>
    <property type="project" value="UniProtKB-SubCell"/>
</dbReference>
<evidence type="ECO:0000256" key="4">
    <source>
        <dbReference type="ARBA" id="ARBA00022989"/>
    </source>
</evidence>
<keyword evidence="4 8" id="KW-1133">Transmembrane helix</keyword>
<keyword evidence="3 8" id="KW-0812">Transmembrane</keyword>
<evidence type="ECO:0000256" key="6">
    <source>
        <dbReference type="ARBA" id="ARBA00023136"/>
    </source>
</evidence>